<dbReference type="Gene3D" id="1.20.120.350">
    <property type="entry name" value="Voltage-gated potassium channels. Chain C"/>
    <property type="match status" value="1"/>
</dbReference>
<feature type="transmembrane region" description="Helical" evidence="6">
    <location>
        <begin position="212"/>
        <end position="235"/>
    </location>
</feature>
<evidence type="ECO:0000259" key="7">
    <source>
        <dbReference type="Pfam" id="PF00520"/>
    </source>
</evidence>
<dbReference type="InterPro" id="IPR043203">
    <property type="entry name" value="VGCC_Ca_Na"/>
</dbReference>
<dbReference type="PANTHER" id="PTHR10037">
    <property type="entry name" value="VOLTAGE-GATED CATION CHANNEL CALCIUM AND SODIUM"/>
    <property type="match status" value="1"/>
</dbReference>
<dbReference type="SUPFAM" id="SSF81324">
    <property type="entry name" value="Voltage-gated potassium channels"/>
    <property type="match status" value="1"/>
</dbReference>
<dbReference type="Gene3D" id="1.10.287.70">
    <property type="match status" value="1"/>
</dbReference>
<feature type="transmembrane region" description="Helical" evidence="6">
    <location>
        <begin position="58"/>
        <end position="80"/>
    </location>
</feature>
<name>A0ABT5V9L0_9BACI</name>
<keyword evidence="4 6" id="KW-0472">Membrane</keyword>
<organism evidence="8 9">
    <name type="scientific">Alkalihalobacterium chitinilyticum</name>
    <dbReference type="NCBI Taxonomy" id="2980103"/>
    <lineage>
        <taxon>Bacteria</taxon>
        <taxon>Bacillati</taxon>
        <taxon>Bacillota</taxon>
        <taxon>Bacilli</taxon>
        <taxon>Bacillales</taxon>
        <taxon>Bacillaceae</taxon>
        <taxon>Alkalihalobacterium</taxon>
    </lineage>
</organism>
<keyword evidence="9" id="KW-1185">Reference proteome</keyword>
<feature type="domain" description="Ion transport" evidence="7">
    <location>
        <begin position="25"/>
        <end position="245"/>
    </location>
</feature>
<accession>A0ABT5V9L0</accession>
<dbReference type="RefSeq" id="WP_275116768.1">
    <property type="nucleotide sequence ID" value="NZ_JAOTPO010000001.1"/>
</dbReference>
<evidence type="ECO:0000256" key="6">
    <source>
        <dbReference type="SAM" id="Phobius"/>
    </source>
</evidence>
<comment type="subcellular location">
    <subcellularLocation>
        <location evidence="1">Membrane</location>
        <topology evidence="1">Multi-pass membrane protein</topology>
    </subcellularLocation>
</comment>
<dbReference type="Pfam" id="PF00520">
    <property type="entry name" value="Ion_trans"/>
    <property type="match status" value="1"/>
</dbReference>
<evidence type="ECO:0000313" key="9">
    <source>
        <dbReference type="Proteomes" id="UP001148125"/>
    </source>
</evidence>
<evidence type="ECO:0000256" key="5">
    <source>
        <dbReference type="SAM" id="Coils"/>
    </source>
</evidence>
<comment type="caution">
    <text evidence="8">The sequence shown here is derived from an EMBL/GenBank/DDBJ whole genome shotgun (WGS) entry which is preliminary data.</text>
</comment>
<dbReference type="Proteomes" id="UP001148125">
    <property type="component" value="Unassembled WGS sequence"/>
</dbReference>
<keyword evidence="3 6" id="KW-1133">Transmembrane helix</keyword>
<sequence length="277" mass="31803">MASQQAKENKQPNRISEYCAKIVEHKAFTTTVITFIIINAIVVGIETYPNVYQTYTSWFYYADITLLWIFTIEIALRMIAARPTYTFFKSSWNWFDFLIVAAGHIFVGAHFVTVLRILRVLRVLRAISVIPSLRKLVDALLLTIPALGNIMILMSIIFYIFAVTGTMLFADVAPEYFGNLQLSLLTLFQVVTLESWASGVMRPIFAEVAWSWIYFVLFILVGTFIVFNLFIGVIVSNVEKTSKDEDDDNEAEMKNEVRELRKEIAELKNMMIKMNKS</sequence>
<keyword evidence="2 6" id="KW-0812">Transmembrane</keyword>
<dbReference type="InterPro" id="IPR027359">
    <property type="entry name" value="Volt_channel_dom_sf"/>
</dbReference>
<proteinExistence type="predicted"/>
<reference evidence="8" key="1">
    <citation type="submission" date="2024-05" db="EMBL/GenBank/DDBJ databases">
        <title>Alkalihalobacillus sp. strain MEB203 novel alkaliphilic bacterium from Lonar Lake, India.</title>
        <authorList>
            <person name="Joshi A."/>
            <person name="Thite S."/>
            <person name="Mengade P."/>
        </authorList>
    </citation>
    <scope>NUCLEOTIDE SEQUENCE</scope>
    <source>
        <strain evidence="8">MEB 203</strain>
    </source>
</reference>
<evidence type="ECO:0000256" key="1">
    <source>
        <dbReference type="ARBA" id="ARBA00004141"/>
    </source>
</evidence>
<dbReference type="EMBL" id="JAOTPO010000001">
    <property type="protein sequence ID" value="MDE5412148.1"/>
    <property type="molecule type" value="Genomic_DNA"/>
</dbReference>
<feature type="transmembrane region" description="Helical" evidence="6">
    <location>
        <begin position="27"/>
        <end position="46"/>
    </location>
</feature>
<feature type="coiled-coil region" evidence="5">
    <location>
        <begin position="243"/>
        <end position="277"/>
    </location>
</feature>
<feature type="transmembrane region" description="Helical" evidence="6">
    <location>
        <begin position="92"/>
        <end position="118"/>
    </location>
</feature>
<protein>
    <submittedName>
        <fullName evidence="8">Ion transporter</fullName>
    </submittedName>
</protein>
<dbReference type="InterPro" id="IPR005821">
    <property type="entry name" value="Ion_trans_dom"/>
</dbReference>
<keyword evidence="5" id="KW-0175">Coiled coil</keyword>
<evidence type="ECO:0000313" key="8">
    <source>
        <dbReference type="EMBL" id="MDE5412148.1"/>
    </source>
</evidence>
<evidence type="ECO:0000256" key="4">
    <source>
        <dbReference type="ARBA" id="ARBA00023136"/>
    </source>
</evidence>
<dbReference type="PANTHER" id="PTHR10037:SF62">
    <property type="entry name" value="SODIUM CHANNEL PROTEIN 60E"/>
    <property type="match status" value="1"/>
</dbReference>
<evidence type="ECO:0000256" key="2">
    <source>
        <dbReference type="ARBA" id="ARBA00022692"/>
    </source>
</evidence>
<feature type="transmembrane region" description="Helical" evidence="6">
    <location>
        <begin position="139"/>
        <end position="162"/>
    </location>
</feature>
<evidence type="ECO:0000256" key="3">
    <source>
        <dbReference type="ARBA" id="ARBA00022989"/>
    </source>
</evidence>
<gene>
    <name evidence="8" type="ORF">N7Z68_01950</name>
</gene>